<evidence type="ECO:0000313" key="2">
    <source>
        <dbReference type="EMBL" id="MCG2430123.1"/>
    </source>
</evidence>
<evidence type="ECO:0008006" key="4">
    <source>
        <dbReference type="Google" id="ProtNLM"/>
    </source>
</evidence>
<comment type="caution">
    <text evidence="2">The sequence shown here is derived from an EMBL/GenBank/DDBJ whole genome shotgun (WGS) entry which is preliminary data.</text>
</comment>
<evidence type="ECO:0000313" key="3">
    <source>
        <dbReference type="Proteomes" id="UP001139462"/>
    </source>
</evidence>
<sequence>MQTILVIIAFLLAVGFLITTFIWNPFKTNKTSKYKTGDHSDCSKCSFH</sequence>
<dbReference type="AlphaFoldDB" id="A0A9X1U530"/>
<reference evidence="2" key="1">
    <citation type="submission" date="2021-09" db="EMBL/GenBank/DDBJ databases">
        <title>Genome of Aequorivita sp. strain F64183.</title>
        <authorList>
            <person name="Wang Y."/>
        </authorList>
    </citation>
    <scope>NUCLEOTIDE SEQUENCE</scope>
    <source>
        <strain evidence="2">F64183</strain>
    </source>
</reference>
<keyword evidence="1" id="KW-0472">Membrane</keyword>
<dbReference type="RefSeq" id="WP_237606845.1">
    <property type="nucleotide sequence ID" value="NZ_JAIRBB010000001.1"/>
</dbReference>
<keyword evidence="1" id="KW-1133">Transmembrane helix</keyword>
<proteinExistence type="predicted"/>
<protein>
    <recommendedName>
        <fullName evidence="4">FeoB-associated Cys-rich membrane protein</fullName>
    </recommendedName>
</protein>
<dbReference type="Proteomes" id="UP001139462">
    <property type="component" value="Unassembled WGS sequence"/>
</dbReference>
<feature type="transmembrane region" description="Helical" evidence="1">
    <location>
        <begin position="6"/>
        <end position="26"/>
    </location>
</feature>
<dbReference type="EMBL" id="JAIRBB010000001">
    <property type="protein sequence ID" value="MCG2430123.1"/>
    <property type="molecule type" value="Genomic_DNA"/>
</dbReference>
<name>A0A9X1U530_9FLAO</name>
<accession>A0A9X1U530</accession>
<evidence type="ECO:0000256" key="1">
    <source>
        <dbReference type="SAM" id="Phobius"/>
    </source>
</evidence>
<gene>
    <name evidence="2" type="ORF">K8344_03245</name>
</gene>
<keyword evidence="1" id="KW-0812">Transmembrane</keyword>
<organism evidence="2 3">
    <name type="scientific">Aequorivita xiaoshiensis</name>
    <dbReference type="NCBI Taxonomy" id="2874476"/>
    <lineage>
        <taxon>Bacteria</taxon>
        <taxon>Pseudomonadati</taxon>
        <taxon>Bacteroidota</taxon>
        <taxon>Flavobacteriia</taxon>
        <taxon>Flavobacteriales</taxon>
        <taxon>Flavobacteriaceae</taxon>
        <taxon>Aequorivita</taxon>
    </lineage>
</organism>
<keyword evidence="3" id="KW-1185">Reference proteome</keyword>